<feature type="domain" description="Ig-like" evidence="9">
    <location>
        <begin position="237"/>
        <end position="318"/>
    </location>
</feature>
<dbReference type="GO" id="GO:0005911">
    <property type="term" value="C:cell-cell junction"/>
    <property type="evidence" value="ECO:0007669"/>
    <property type="project" value="TreeGrafter"/>
</dbReference>
<evidence type="ECO:0000256" key="4">
    <source>
        <dbReference type="ARBA" id="ARBA00023180"/>
    </source>
</evidence>
<evidence type="ECO:0000313" key="10">
    <source>
        <dbReference type="EMBL" id="KAK2706999.1"/>
    </source>
</evidence>
<evidence type="ECO:0000256" key="6">
    <source>
        <dbReference type="SAM" id="MobiDB-lite"/>
    </source>
</evidence>
<feature type="region of interest" description="Disordered" evidence="6">
    <location>
        <begin position="542"/>
        <end position="589"/>
    </location>
</feature>
<dbReference type="SMART" id="SM00409">
    <property type="entry name" value="IG"/>
    <property type="match status" value="5"/>
</dbReference>
<dbReference type="InterPro" id="IPR036179">
    <property type="entry name" value="Ig-like_dom_sf"/>
</dbReference>
<proteinExistence type="predicted"/>
<dbReference type="CDD" id="cd00096">
    <property type="entry name" value="Ig"/>
    <property type="match status" value="1"/>
</dbReference>
<dbReference type="GO" id="GO:0005886">
    <property type="term" value="C:plasma membrane"/>
    <property type="evidence" value="ECO:0007669"/>
    <property type="project" value="TreeGrafter"/>
</dbReference>
<evidence type="ECO:0000313" key="11">
    <source>
        <dbReference type="Proteomes" id="UP001187531"/>
    </source>
</evidence>
<feature type="domain" description="Ig-like" evidence="9">
    <location>
        <begin position="135"/>
        <end position="230"/>
    </location>
</feature>
<accession>A0AA88HB04</accession>
<evidence type="ECO:0000256" key="2">
    <source>
        <dbReference type="ARBA" id="ARBA00023136"/>
    </source>
</evidence>
<dbReference type="InterPro" id="IPR003598">
    <property type="entry name" value="Ig_sub2"/>
</dbReference>
<dbReference type="InterPro" id="IPR013783">
    <property type="entry name" value="Ig-like_fold"/>
</dbReference>
<dbReference type="Proteomes" id="UP001187531">
    <property type="component" value="Unassembled WGS sequence"/>
</dbReference>
<dbReference type="InterPro" id="IPR013162">
    <property type="entry name" value="CD80_C2-set"/>
</dbReference>
<feature type="domain" description="Ig-like" evidence="9">
    <location>
        <begin position="323"/>
        <end position="387"/>
    </location>
</feature>
<keyword evidence="2 7" id="KW-0472">Membrane</keyword>
<sequence>MLQEFKGAIILCSIVSLCASQKPSSQRFEREPEDQTAVYGESVVLACRVINKSGQVQWTKDDFGLGTDRELSEFERYSMIGTDDEGTYALRIQPVTLEDEGKYQCQVGPGPDPENEGPIRSRYATLTVYVPPDPPQIVQSSHLVTTEDREVELECQSRGGKPASEVNWLDSDGNLITEGVEVFKDLLQDNLRTNVKSVLKLIPKQEFHNKTFTCQAQNAAERSPRVATIRLEVKYAPKVTVKVINSVITELDTVKLSCSAEGNPSKMDYKWYVNNEVAYGDYSTELTINSVTRKLHNAVVKCEVQNRVGTSEDTQTLNVHYSPRIIEKPVNVEAEIGSNVTLRCIVDSNPPAEIVWTHESSSRVLSTGPAYTFWIGRDMGGRYICTARTPGFPEVSADAAVFLKGPPAVSSKRIQYGATGEVSRLECTAFSIPRPERVFWARNGIELDLSSDHYAVVEDLMIDGIRSTLIVRDVSDQDFGSYNCTVLNSYGADVAEIVMQQQRSFPLFTILAAVVIAIVFLVCCMILLIVLRKRCRIIGDEKEKSGEKPSSGHSDRSSNNESVLKVEVRTNSSCSNQGSDEFDNSSDHVTPKLNGDSLYRYSDHFPDTYVPPPDGQTNVGYYSYQDLDPVNLSASRNSLYMQTLKNGTGTVINPHFSAKYGNPYLRNSSTSLPPPTHSVGLPLPIRGISSVPQSRNSQFITASNQQLLKPGTLATHV</sequence>
<feature type="compositionally biased region" description="Basic and acidic residues" evidence="6">
    <location>
        <begin position="553"/>
        <end position="568"/>
    </location>
</feature>
<gene>
    <name evidence="10" type="ORF">QYM36_014876</name>
</gene>
<feature type="domain" description="Ig-like" evidence="9">
    <location>
        <begin position="23"/>
        <end position="125"/>
    </location>
</feature>
<dbReference type="SUPFAM" id="SSF48726">
    <property type="entry name" value="Immunoglobulin"/>
    <property type="match status" value="4"/>
</dbReference>
<dbReference type="Pfam" id="PF07679">
    <property type="entry name" value="I-set"/>
    <property type="match status" value="1"/>
</dbReference>
<dbReference type="InterPro" id="IPR003599">
    <property type="entry name" value="Ig_sub"/>
</dbReference>
<keyword evidence="8" id="KW-0732">Signal</keyword>
<keyword evidence="4" id="KW-0325">Glycoprotein</keyword>
<dbReference type="InterPro" id="IPR051275">
    <property type="entry name" value="Cell_adhesion_signaling"/>
</dbReference>
<dbReference type="PANTHER" id="PTHR11640:SF31">
    <property type="entry name" value="IRREGULAR CHIASM C-ROUGHEST PROTEIN-RELATED"/>
    <property type="match status" value="1"/>
</dbReference>
<feature type="signal peptide" evidence="8">
    <location>
        <begin position="1"/>
        <end position="20"/>
    </location>
</feature>
<keyword evidence="5" id="KW-0393">Immunoglobulin domain</keyword>
<evidence type="ECO:0000256" key="1">
    <source>
        <dbReference type="ARBA" id="ARBA00004479"/>
    </source>
</evidence>
<dbReference type="EMBL" id="JAVRJZ010000019">
    <property type="protein sequence ID" value="KAK2706999.1"/>
    <property type="molecule type" value="Genomic_DNA"/>
</dbReference>
<dbReference type="GO" id="GO:0098609">
    <property type="term" value="P:cell-cell adhesion"/>
    <property type="evidence" value="ECO:0007669"/>
    <property type="project" value="TreeGrafter"/>
</dbReference>
<feature type="compositionally biased region" description="Polar residues" evidence="6">
    <location>
        <begin position="569"/>
        <end position="579"/>
    </location>
</feature>
<keyword evidence="7" id="KW-0812">Transmembrane</keyword>
<dbReference type="InterPro" id="IPR007110">
    <property type="entry name" value="Ig-like_dom"/>
</dbReference>
<keyword evidence="11" id="KW-1185">Reference proteome</keyword>
<comment type="subcellular location">
    <subcellularLocation>
        <location evidence="1">Membrane</location>
        <topology evidence="1">Single-pass type I membrane protein</topology>
    </subcellularLocation>
</comment>
<protein>
    <recommendedName>
        <fullName evidence="9">Ig-like domain-containing protein</fullName>
    </recommendedName>
</protein>
<evidence type="ECO:0000256" key="8">
    <source>
        <dbReference type="SAM" id="SignalP"/>
    </source>
</evidence>
<dbReference type="GO" id="GO:0050839">
    <property type="term" value="F:cell adhesion molecule binding"/>
    <property type="evidence" value="ECO:0007669"/>
    <property type="project" value="TreeGrafter"/>
</dbReference>
<name>A0AA88HB04_ARTSF</name>
<evidence type="ECO:0000256" key="5">
    <source>
        <dbReference type="ARBA" id="ARBA00023319"/>
    </source>
</evidence>
<reference evidence="10" key="1">
    <citation type="submission" date="2023-07" db="EMBL/GenBank/DDBJ databases">
        <title>Chromosome-level genome assembly of Artemia franciscana.</title>
        <authorList>
            <person name="Jo E."/>
        </authorList>
    </citation>
    <scope>NUCLEOTIDE SEQUENCE</scope>
    <source>
        <tissue evidence="10">Whole body</tissue>
    </source>
</reference>
<feature type="transmembrane region" description="Helical" evidence="7">
    <location>
        <begin position="507"/>
        <end position="531"/>
    </location>
</feature>
<evidence type="ECO:0000256" key="7">
    <source>
        <dbReference type="SAM" id="Phobius"/>
    </source>
</evidence>
<keyword evidence="7" id="KW-1133">Transmembrane helix</keyword>
<feature type="chain" id="PRO_5041715323" description="Ig-like domain-containing protein" evidence="8">
    <location>
        <begin position="21"/>
        <end position="717"/>
    </location>
</feature>
<dbReference type="Pfam" id="PF13927">
    <property type="entry name" value="Ig_3"/>
    <property type="match status" value="3"/>
</dbReference>
<dbReference type="SMART" id="SM00408">
    <property type="entry name" value="IGc2"/>
    <property type="match status" value="5"/>
</dbReference>
<comment type="caution">
    <text evidence="10">The sequence shown here is derived from an EMBL/GenBank/DDBJ whole genome shotgun (WGS) entry which is preliminary data.</text>
</comment>
<dbReference type="InterPro" id="IPR013098">
    <property type="entry name" value="Ig_I-set"/>
</dbReference>
<dbReference type="Gene3D" id="2.60.40.10">
    <property type="entry name" value="Immunoglobulins"/>
    <property type="match status" value="5"/>
</dbReference>
<organism evidence="10 11">
    <name type="scientific">Artemia franciscana</name>
    <name type="common">Brine shrimp</name>
    <name type="synonym">Artemia sanfranciscana</name>
    <dbReference type="NCBI Taxonomy" id="6661"/>
    <lineage>
        <taxon>Eukaryota</taxon>
        <taxon>Metazoa</taxon>
        <taxon>Ecdysozoa</taxon>
        <taxon>Arthropoda</taxon>
        <taxon>Crustacea</taxon>
        <taxon>Branchiopoda</taxon>
        <taxon>Anostraca</taxon>
        <taxon>Artemiidae</taxon>
        <taxon>Artemia</taxon>
    </lineage>
</organism>
<dbReference type="Pfam" id="PF08205">
    <property type="entry name" value="C2-set_2"/>
    <property type="match status" value="1"/>
</dbReference>
<dbReference type="PANTHER" id="PTHR11640">
    <property type="entry name" value="NEPHRIN"/>
    <property type="match status" value="1"/>
</dbReference>
<evidence type="ECO:0000259" key="9">
    <source>
        <dbReference type="PROSITE" id="PS50835"/>
    </source>
</evidence>
<evidence type="ECO:0000256" key="3">
    <source>
        <dbReference type="ARBA" id="ARBA00023157"/>
    </source>
</evidence>
<keyword evidence="3" id="KW-1015">Disulfide bond</keyword>
<feature type="domain" description="Ig-like" evidence="9">
    <location>
        <begin position="393"/>
        <end position="495"/>
    </location>
</feature>
<dbReference type="PROSITE" id="PS50835">
    <property type="entry name" value="IG_LIKE"/>
    <property type="match status" value="5"/>
</dbReference>
<dbReference type="AlphaFoldDB" id="A0AA88HB04"/>